<feature type="transmembrane region" description="Helical" evidence="1">
    <location>
        <begin position="155"/>
        <end position="177"/>
    </location>
</feature>
<name>A0A1M5AXF3_9FLAO</name>
<feature type="transmembrane region" description="Helical" evidence="1">
    <location>
        <begin position="56"/>
        <end position="74"/>
    </location>
</feature>
<evidence type="ECO:0000256" key="1">
    <source>
        <dbReference type="SAM" id="Phobius"/>
    </source>
</evidence>
<keyword evidence="1" id="KW-0812">Transmembrane</keyword>
<feature type="transmembrane region" description="Helical" evidence="1">
    <location>
        <begin position="233"/>
        <end position="253"/>
    </location>
</feature>
<dbReference type="EMBL" id="FQVO01000015">
    <property type="protein sequence ID" value="SHF34582.1"/>
    <property type="molecule type" value="Genomic_DNA"/>
</dbReference>
<feature type="transmembrane region" description="Helical" evidence="1">
    <location>
        <begin position="18"/>
        <end position="36"/>
    </location>
</feature>
<dbReference type="Proteomes" id="UP000184236">
    <property type="component" value="Unassembled WGS sequence"/>
</dbReference>
<keyword evidence="1" id="KW-1133">Transmembrane helix</keyword>
<keyword evidence="3" id="KW-1185">Reference proteome</keyword>
<feature type="transmembrane region" description="Helical" evidence="1">
    <location>
        <begin position="189"/>
        <end position="212"/>
    </location>
</feature>
<accession>A0A1M5AXF3</accession>
<dbReference type="STRING" id="1302685.SAMN05444408_11566"/>
<feature type="transmembrane region" description="Helical" evidence="1">
    <location>
        <begin position="123"/>
        <end position="143"/>
    </location>
</feature>
<reference evidence="3" key="1">
    <citation type="submission" date="2016-11" db="EMBL/GenBank/DDBJ databases">
        <authorList>
            <person name="Varghese N."/>
            <person name="Submissions S."/>
        </authorList>
    </citation>
    <scope>NUCLEOTIDE SEQUENCE [LARGE SCALE GENOMIC DNA]</scope>
    <source>
        <strain evidence="3">DSM 26898</strain>
    </source>
</reference>
<keyword evidence="1" id="KW-0472">Membrane</keyword>
<protein>
    <submittedName>
        <fullName evidence="2">TrbL/VirB6 plasmid conjugal transfer protein</fullName>
    </submittedName>
</protein>
<organism evidence="2 3">
    <name type="scientific">Chryseobacterium takakiae</name>
    <dbReference type="NCBI Taxonomy" id="1302685"/>
    <lineage>
        <taxon>Bacteria</taxon>
        <taxon>Pseudomonadati</taxon>
        <taxon>Bacteroidota</taxon>
        <taxon>Flavobacteriia</taxon>
        <taxon>Flavobacteriales</taxon>
        <taxon>Weeksellaceae</taxon>
        <taxon>Chryseobacterium group</taxon>
        <taxon>Chryseobacterium</taxon>
    </lineage>
</organism>
<dbReference type="AlphaFoldDB" id="A0A1M5AXF3"/>
<evidence type="ECO:0000313" key="3">
    <source>
        <dbReference type="Proteomes" id="UP000184236"/>
    </source>
</evidence>
<proteinExistence type="predicted"/>
<gene>
    <name evidence="2" type="ORF">SAMN05444408_11566</name>
</gene>
<dbReference type="RefSeq" id="WP_072885885.1">
    <property type="nucleotide sequence ID" value="NZ_FQVO01000015.1"/>
</dbReference>
<evidence type="ECO:0000313" key="2">
    <source>
        <dbReference type="EMBL" id="SHF34582.1"/>
    </source>
</evidence>
<dbReference type="OrthoDB" id="1242258at2"/>
<sequence>MDFAFINELTKQLSNSNIFLYSFSGAKVLAFALLMFKILEAFTKDFDSKDPKVGNIMTLFGYGLIVMSSDWIMLSIENVFASVDTTMDATSSDLFENLNNQVSTKLDNIFAGCEDVFDYMGAFFANIIIIVTLLFTWLIGGLCKLADMSITAAYLIQRVFILKLLQFLFPLAVAFSTYSETSKLFSGWILRYIGIFILGIGYIGIINITELLQSTILAQFDTGGGNYGMMGNTVDGTVFSAGILVAMIVTFTVKIKLFGVVTSYITGMFQ</sequence>